<dbReference type="InterPro" id="IPR035940">
    <property type="entry name" value="CAP_sf"/>
</dbReference>
<evidence type="ECO:0000313" key="3">
    <source>
        <dbReference type="EMBL" id="CAB05011.1"/>
    </source>
</evidence>
<gene>
    <name evidence="3 5" type="primary">scl-20</name>
    <name evidence="3" type="ORF">CELE_ZK384.2</name>
    <name evidence="5" type="ORF">ZK384.2</name>
</gene>
<dbReference type="CDD" id="cd05380">
    <property type="entry name" value="CAP_euk"/>
    <property type="match status" value="1"/>
</dbReference>
<dbReference type="PANTHER" id="PTHR10334">
    <property type="entry name" value="CYSTEINE-RICH SECRETORY PROTEIN-RELATED"/>
    <property type="match status" value="1"/>
</dbReference>
<dbReference type="KEGG" id="cel:CELE_ZK384.2"/>
<proteinExistence type="predicted"/>
<dbReference type="InterPro" id="IPR001283">
    <property type="entry name" value="CRISP-related"/>
</dbReference>
<evidence type="ECO:0000313" key="5">
    <source>
        <dbReference type="WormBase" id="ZK384.2"/>
    </source>
</evidence>
<dbReference type="Reactome" id="R-CEL-6798695">
    <property type="pathway name" value="Neutrophil degranulation"/>
</dbReference>
<organism evidence="3 4">
    <name type="scientific">Caenorhabditis elegans</name>
    <dbReference type="NCBI Taxonomy" id="6239"/>
    <lineage>
        <taxon>Eukaryota</taxon>
        <taxon>Metazoa</taxon>
        <taxon>Ecdysozoa</taxon>
        <taxon>Nematoda</taxon>
        <taxon>Chromadorea</taxon>
        <taxon>Rhabditida</taxon>
        <taxon>Rhabditina</taxon>
        <taxon>Rhabditomorpha</taxon>
        <taxon>Rhabditoidea</taxon>
        <taxon>Rhabditidae</taxon>
        <taxon>Peloderinae</taxon>
        <taxon>Caenorhabditis</taxon>
    </lineage>
</organism>
<dbReference type="Gene3D" id="3.40.33.10">
    <property type="entry name" value="CAP"/>
    <property type="match status" value="1"/>
</dbReference>
<dbReference type="InterPro" id="IPR014044">
    <property type="entry name" value="CAP_dom"/>
</dbReference>
<evidence type="ECO:0000313" key="4">
    <source>
        <dbReference type="Proteomes" id="UP000001940"/>
    </source>
</evidence>
<protein>
    <submittedName>
        <fullName evidence="3">SCP domain-containing protein</fullName>
    </submittedName>
</protein>
<dbReference type="SUPFAM" id="SSF55797">
    <property type="entry name" value="PR-1-like"/>
    <property type="match status" value="1"/>
</dbReference>
<dbReference type="GeneID" id="191309"/>
<dbReference type="RefSeq" id="NP_507655.1">
    <property type="nucleotide sequence ID" value="NM_075254.2"/>
</dbReference>
<dbReference type="eggNOG" id="KOG3017">
    <property type="taxonomic scope" value="Eukaryota"/>
</dbReference>
<sequence length="212" mass="24122">MRFLPILFLIFPNCLCDFRFGPTAQREIVDFHNSLRSQLANGDYVVDGVPKPPAKDMMKMKWDPILAGMAKNNAATCPSLFTDSKMLGRNYYHRLANVTSGSLDKYALFAVKKWERQFQERGWKNQEFRMFGDHRLLTSATQMVWATTRHVGCGVNICDAEKNLFGYRNKVVVICEYQSKGNIHGLPIYKEGPTCSACPASTKCERRSGLCF</sequence>
<dbReference type="InParanoid" id="O62508"/>
<dbReference type="Pfam" id="PF00188">
    <property type="entry name" value="CAP"/>
    <property type="match status" value="1"/>
</dbReference>
<dbReference type="CTD" id="191309"/>
<feature type="domain" description="SCP" evidence="2">
    <location>
        <begin position="23"/>
        <end position="185"/>
    </location>
</feature>
<keyword evidence="1" id="KW-0732">Signal</keyword>
<dbReference type="PRINTS" id="PR00837">
    <property type="entry name" value="V5TPXLIKE"/>
</dbReference>
<dbReference type="AGR" id="WB:WBGene00013972"/>
<reference evidence="3 4" key="1">
    <citation type="journal article" date="1998" name="Science">
        <title>Genome sequence of the nematode C. elegans: a platform for investigating biology.</title>
        <authorList>
            <consortium name="The C. elegans sequencing consortium"/>
            <person name="Sulson J.E."/>
            <person name="Waterston R."/>
        </authorList>
    </citation>
    <scope>NUCLEOTIDE SEQUENCE [LARGE SCALE GENOMIC DNA]</scope>
    <source>
        <strain evidence="3 4">Bristol N2</strain>
    </source>
</reference>
<dbReference type="EMBL" id="BX284605">
    <property type="protein sequence ID" value="CAB05011.1"/>
    <property type="molecule type" value="Genomic_DNA"/>
</dbReference>
<dbReference type="PaxDb" id="6239-ZK384.2"/>
<dbReference type="AlphaFoldDB" id="O62508"/>
<dbReference type="PhylomeDB" id="O62508"/>
<dbReference type="UCSC" id="ZK384.2">
    <property type="organism name" value="c. elegans"/>
</dbReference>
<accession>O62508</accession>
<dbReference type="Bgee" id="WBGene00013972">
    <property type="expression patterns" value="Expressed in adult organism"/>
</dbReference>
<dbReference type="PIR" id="T27834">
    <property type="entry name" value="T27834"/>
</dbReference>
<evidence type="ECO:0000259" key="2">
    <source>
        <dbReference type="SMART" id="SM00198"/>
    </source>
</evidence>
<name>O62508_CAEEL</name>
<dbReference type="GO" id="GO:0005615">
    <property type="term" value="C:extracellular space"/>
    <property type="evidence" value="ECO:0000318"/>
    <property type="project" value="GO_Central"/>
</dbReference>
<dbReference type="SMR" id="O62508"/>
<feature type="chain" id="PRO_5004160013" evidence="1">
    <location>
        <begin position="17"/>
        <end position="212"/>
    </location>
</feature>
<keyword evidence="4" id="KW-1185">Reference proteome</keyword>
<dbReference type="WormBase" id="ZK384.2">
    <property type="protein sequence ID" value="CE16723"/>
    <property type="gene ID" value="WBGene00013972"/>
    <property type="gene designation" value="scl-20"/>
</dbReference>
<dbReference type="SMART" id="SM00198">
    <property type="entry name" value="SCP"/>
    <property type="match status" value="1"/>
</dbReference>
<dbReference type="Proteomes" id="UP000001940">
    <property type="component" value="Chromosome V"/>
</dbReference>
<dbReference type="FunCoup" id="O62508">
    <property type="interactions" value="82"/>
</dbReference>
<evidence type="ECO:0000256" key="1">
    <source>
        <dbReference type="SAM" id="SignalP"/>
    </source>
</evidence>
<dbReference type="OrthoDB" id="5874910at2759"/>
<dbReference type="STRING" id="6239.ZK384.2.1"/>
<dbReference type="FunFam" id="3.40.33.10:FF:000013">
    <property type="entry name" value="SCP-Like extracellular protein"/>
    <property type="match status" value="1"/>
</dbReference>
<feature type="signal peptide" evidence="1">
    <location>
        <begin position="1"/>
        <end position="16"/>
    </location>
</feature>
<dbReference type="HOGENOM" id="CLU_035730_7_1_1"/>